<accession>C6M4C9</accession>
<dbReference type="Proteomes" id="UP000005365">
    <property type="component" value="Unassembled WGS sequence"/>
</dbReference>
<evidence type="ECO:0000313" key="1">
    <source>
        <dbReference type="EMBL" id="EET44712.1"/>
    </source>
</evidence>
<dbReference type="EMBL" id="ACKO02000007">
    <property type="protein sequence ID" value="EET44712.1"/>
    <property type="molecule type" value="Genomic_DNA"/>
</dbReference>
<comment type="caution">
    <text evidence="1">The sequence shown here is derived from an EMBL/GenBank/DDBJ whole genome shotgun (WGS) entry which is preliminary data.</text>
</comment>
<protein>
    <submittedName>
        <fullName evidence="1">Uncharacterized protein</fullName>
    </submittedName>
</protein>
<name>C6M4C9_NEISI</name>
<gene>
    <name evidence="1" type="ORF">NEISICOT_01375</name>
</gene>
<proteinExistence type="predicted"/>
<sequence>MWRSSEDSRFQTTFCFMLKRFRGGKCFVPVALHLSEFWLRGGRFRCKYRHLLGNCCAFEWLVCRPAMWRLRLCRRWRGCRI</sequence>
<evidence type="ECO:0000313" key="2">
    <source>
        <dbReference type="Proteomes" id="UP000005365"/>
    </source>
</evidence>
<organism evidence="1 2">
    <name type="scientific">Neisseria sicca ATCC 29256</name>
    <dbReference type="NCBI Taxonomy" id="547045"/>
    <lineage>
        <taxon>Bacteria</taxon>
        <taxon>Pseudomonadati</taxon>
        <taxon>Pseudomonadota</taxon>
        <taxon>Betaproteobacteria</taxon>
        <taxon>Neisseriales</taxon>
        <taxon>Neisseriaceae</taxon>
        <taxon>Neisseria</taxon>
    </lineage>
</organism>
<reference evidence="1" key="1">
    <citation type="submission" date="2009-07" db="EMBL/GenBank/DDBJ databases">
        <authorList>
            <person name="Weinstock G."/>
            <person name="Sodergren E."/>
            <person name="Clifton S."/>
            <person name="Fulton L."/>
            <person name="Fulton B."/>
            <person name="Courtney L."/>
            <person name="Fronick C."/>
            <person name="Harrison M."/>
            <person name="Strong C."/>
            <person name="Farmer C."/>
            <person name="Delahaunty K."/>
            <person name="Markovic C."/>
            <person name="Hall O."/>
            <person name="Minx P."/>
            <person name="Tomlinson C."/>
            <person name="Mitreva M."/>
            <person name="Nelson J."/>
            <person name="Hou S."/>
            <person name="Wollam A."/>
            <person name="Pepin K.H."/>
            <person name="Johnson M."/>
            <person name="Bhonagiri V."/>
            <person name="Nash W.E."/>
            <person name="Warren W."/>
            <person name="Chinwalla A."/>
            <person name="Mardis E.R."/>
            <person name="Wilson R.K."/>
        </authorList>
    </citation>
    <scope>NUCLEOTIDE SEQUENCE [LARGE SCALE GENOMIC DNA]</scope>
    <source>
        <strain evidence="1">ATCC 29256</strain>
    </source>
</reference>
<dbReference type="AlphaFoldDB" id="C6M4C9"/>
<keyword evidence="2" id="KW-1185">Reference proteome</keyword>